<keyword evidence="3" id="KW-0132">Cell division</keyword>
<evidence type="ECO:0000256" key="2">
    <source>
        <dbReference type="ARBA" id="ARBA00025265"/>
    </source>
</evidence>
<dbReference type="EMBL" id="QSKF01000001">
    <property type="protein sequence ID" value="RHE41832.1"/>
    <property type="molecule type" value="Genomic_DNA"/>
</dbReference>
<comment type="caution">
    <text evidence="3">The sequence shown here is derived from an EMBL/GenBank/DDBJ whole genome shotgun (WGS) entry which is preliminary data.</text>
</comment>
<evidence type="ECO:0000313" key="3">
    <source>
        <dbReference type="EMBL" id="RHE41832.1"/>
    </source>
</evidence>
<gene>
    <name evidence="3" type="ORF">DW740_00490</name>
</gene>
<accession>A0A414EM77</accession>
<sequence length="88" mass="10080">MKSVNKIKGRSAEYARKRMTLLLVSERLDCSPQMINMLKNDLIRTVKKYIPVDEKGVNICITQEPPIIHAKIPVRSENKGTQENDKTI</sequence>
<dbReference type="Pfam" id="PF03776">
    <property type="entry name" value="MinE"/>
    <property type="match status" value="1"/>
</dbReference>
<dbReference type="GO" id="GO:0032955">
    <property type="term" value="P:regulation of division septum assembly"/>
    <property type="evidence" value="ECO:0007669"/>
    <property type="project" value="InterPro"/>
</dbReference>
<protein>
    <submittedName>
        <fullName evidence="3">Cell division topological specificity factor MinE</fullName>
    </submittedName>
</protein>
<evidence type="ECO:0000256" key="1">
    <source>
        <dbReference type="ARBA" id="ARBA00008168"/>
    </source>
</evidence>
<comment type="function">
    <text evidence="2">Prevents the cell division inhibition by proteins MinC and MinD at internal division sites while permitting inhibition at polar sites. This ensures cell division at the proper site by restricting the formation of a division septum at the midpoint of the long axis of the cell.</text>
</comment>
<organism evidence="3 4">
    <name type="scientific">Blautia obeum</name>
    <dbReference type="NCBI Taxonomy" id="40520"/>
    <lineage>
        <taxon>Bacteria</taxon>
        <taxon>Bacillati</taxon>
        <taxon>Bacillota</taxon>
        <taxon>Clostridia</taxon>
        <taxon>Lachnospirales</taxon>
        <taxon>Lachnospiraceae</taxon>
        <taxon>Blautia</taxon>
    </lineage>
</organism>
<keyword evidence="3" id="KW-0131">Cell cycle</keyword>
<dbReference type="GO" id="GO:0051301">
    <property type="term" value="P:cell division"/>
    <property type="evidence" value="ECO:0007669"/>
    <property type="project" value="UniProtKB-KW"/>
</dbReference>
<evidence type="ECO:0000313" key="4">
    <source>
        <dbReference type="Proteomes" id="UP000283745"/>
    </source>
</evidence>
<dbReference type="Gene3D" id="3.30.1070.10">
    <property type="entry name" value="Cell division topological specificity factor MinE"/>
    <property type="match status" value="1"/>
</dbReference>
<dbReference type="AlphaFoldDB" id="A0A414EM77"/>
<dbReference type="InterPro" id="IPR036707">
    <property type="entry name" value="MinE_sf"/>
</dbReference>
<proteinExistence type="inferred from homology"/>
<reference evidence="3 4" key="1">
    <citation type="submission" date="2018-08" db="EMBL/GenBank/DDBJ databases">
        <title>A genome reference for cultivated species of the human gut microbiota.</title>
        <authorList>
            <person name="Zou Y."/>
            <person name="Xue W."/>
            <person name="Luo G."/>
        </authorList>
    </citation>
    <scope>NUCLEOTIDE SEQUENCE [LARGE SCALE GENOMIC DNA]</scope>
    <source>
        <strain evidence="3 4">AM28-23</strain>
    </source>
</reference>
<dbReference type="RefSeq" id="WP_118039732.1">
    <property type="nucleotide sequence ID" value="NZ_CABJFK010000001.1"/>
</dbReference>
<dbReference type="Proteomes" id="UP000283745">
    <property type="component" value="Unassembled WGS sequence"/>
</dbReference>
<dbReference type="SUPFAM" id="SSF55229">
    <property type="entry name" value="Cell division protein MinE topological specificity domain"/>
    <property type="match status" value="1"/>
</dbReference>
<dbReference type="InterPro" id="IPR005527">
    <property type="entry name" value="MinE"/>
</dbReference>
<comment type="similarity">
    <text evidence="1">Belongs to the MinE family.</text>
</comment>
<name>A0A414EM77_9FIRM</name>